<evidence type="ECO:0000256" key="4">
    <source>
        <dbReference type="ARBA" id="ARBA00022801"/>
    </source>
</evidence>
<evidence type="ECO:0000256" key="3">
    <source>
        <dbReference type="ARBA" id="ARBA00022723"/>
    </source>
</evidence>
<dbReference type="CDD" id="cd07333">
    <property type="entry name" value="M48C_bepA_like"/>
    <property type="match status" value="1"/>
</dbReference>
<dbReference type="PANTHER" id="PTHR22726">
    <property type="entry name" value="METALLOENDOPEPTIDASE OMA1"/>
    <property type="match status" value="1"/>
</dbReference>
<dbReference type="Gene3D" id="1.25.40.10">
    <property type="entry name" value="Tetratricopeptide repeat domain"/>
    <property type="match status" value="1"/>
</dbReference>
<organism evidence="10 11">
    <name type="scientific">Thioalkalivibrio halophilus</name>
    <dbReference type="NCBI Taxonomy" id="252474"/>
    <lineage>
        <taxon>Bacteria</taxon>
        <taxon>Pseudomonadati</taxon>
        <taxon>Pseudomonadota</taxon>
        <taxon>Gammaproteobacteria</taxon>
        <taxon>Chromatiales</taxon>
        <taxon>Ectothiorhodospiraceae</taxon>
        <taxon>Thioalkalivibrio</taxon>
    </lineage>
</organism>
<evidence type="ECO:0000259" key="9">
    <source>
        <dbReference type="Pfam" id="PF01435"/>
    </source>
</evidence>
<dbReference type="InterPro" id="IPR051156">
    <property type="entry name" value="Mito/Outer_Membr_Metalloprot"/>
</dbReference>
<keyword evidence="3" id="KW-0479">Metal-binding</keyword>
<protein>
    <submittedName>
        <fullName evidence="10">Peptidase M48</fullName>
    </submittedName>
</protein>
<feature type="domain" description="Peptidase M48" evidence="9">
    <location>
        <begin position="72"/>
        <end position="256"/>
    </location>
</feature>
<proteinExistence type="predicted"/>
<gene>
    <name evidence="10" type="ORF">B1A74_09800</name>
</gene>
<reference evidence="10 11" key="1">
    <citation type="submission" date="2017-02" db="EMBL/GenBank/DDBJ databases">
        <title>Genomic diversity within the haloalkaliphilic genus Thioalkalivibrio.</title>
        <authorList>
            <person name="Ahn A.-C."/>
            <person name="Meier-Kolthoff J."/>
            <person name="Overmars L."/>
            <person name="Richter M."/>
            <person name="Woyke T."/>
            <person name="Sorokin D.Y."/>
            <person name="Muyzer G."/>
        </authorList>
    </citation>
    <scope>NUCLEOTIDE SEQUENCE [LARGE SCALE GENOMIC DNA]</scope>
    <source>
        <strain evidence="10 11">HL17</strain>
    </source>
</reference>
<keyword evidence="4" id="KW-0378">Hydrolase</keyword>
<dbReference type="EMBL" id="MUZR01000040">
    <property type="protein sequence ID" value="OOC09679.1"/>
    <property type="molecule type" value="Genomic_DNA"/>
</dbReference>
<feature type="region of interest" description="Disordered" evidence="7">
    <location>
        <begin position="447"/>
        <end position="475"/>
    </location>
</feature>
<evidence type="ECO:0000256" key="2">
    <source>
        <dbReference type="ARBA" id="ARBA00022670"/>
    </source>
</evidence>
<keyword evidence="2" id="KW-0645">Protease</keyword>
<accession>A0A1V2ZX79</accession>
<feature type="chain" id="PRO_5012098439" evidence="8">
    <location>
        <begin position="25"/>
        <end position="475"/>
    </location>
</feature>
<evidence type="ECO:0000313" key="11">
    <source>
        <dbReference type="Proteomes" id="UP000189177"/>
    </source>
</evidence>
<keyword evidence="6" id="KW-0482">Metalloprotease</keyword>
<sequence>MKKTLLTFLIPLLLVLFLAPASTSADTSLPRLGEASGGVLTPAEESELGRSLLREVRRSLPVVDDAEIRFYVESLGRQLASHSDGERITFHFIPIDNDQVNAFAMPGGIIGVHTGLMLETRDEAELAAVMAHEIAHVTQRHLARMFARGREINFRTGLAILAGVLAAGIDPQLGQAVITGGVAGGMQSRINFTRANEAEADRVGMRILAASDFDADAMADFFERMQELSRGAGDAVPEYLRTHPVTLDRITDTRNRARDKPEGVRNQGPEFAWMQARARALSDPRRALDRIGEDASAAELYGGAIAQLERDNPREARQLLDRIDAPDAPTLTLELARIAVERATGEHEAALNSLEDLDAVYPGHPVVRERMARVQRDIGNYDRALRITSRMIRETEAPEPALLRLQANIASEAGREALRHETMAEYFFHRGQYEEAVRQFEVALEAGDASERDRQRIEDKRETASRTAREFREER</sequence>
<dbReference type="Pfam" id="PF14559">
    <property type="entry name" value="TPR_19"/>
    <property type="match status" value="1"/>
</dbReference>
<dbReference type="SUPFAM" id="SSF48452">
    <property type="entry name" value="TPR-like"/>
    <property type="match status" value="1"/>
</dbReference>
<dbReference type="Proteomes" id="UP000189177">
    <property type="component" value="Unassembled WGS sequence"/>
</dbReference>
<evidence type="ECO:0000256" key="8">
    <source>
        <dbReference type="SAM" id="SignalP"/>
    </source>
</evidence>
<dbReference type="GO" id="GO:0051603">
    <property type="term" value="P:proteolysis involved in protein catabolic process"/>
    <property type="evidence" value="ECO:0007669"/>
    <property type="project" value="TreeGrafter"/>
</dbReference>
<dbReference type="GO" id="GO:0046872">
    <property type="term" value="F:metal ion binding"/>
    <property type="evidence" value="ECO:0007669"/>
    <property type="project" value="UniProtKB-KW"/>
</dbReference>
<dbReference type="OrthoDB" id="9810445at2"/>
<comment type="caution">
    <text evidence="10">The sequence shown here is derived from an EMBL/GenBank/DDBJ whole genome shotgun (WGS) entry which is preliminary data.</text>
</comment>
<evidence type="ECO:0000256" key="6">
    <source>
        <dbReference type="ARBA" id="ARBA00023049"/>
    </source>
</evidence>
<dbReference type="InterPro" id="IPR011990">
    <property type="entry name" value="TPR-like_helical_dom_sf"/>
</dbReference>
<dbReference type="RefSeq" id="WP_077244520.1">
    <property type="nucleotide sequence ID" value="NZ_MUZR01000040.1"/>
</dbReference>
<keyword evidence="8" id="KW-0732">Signal</keyword>
<dbReference type="InterPro" id="IPR001915">
    <property type="entry name" value="Peptidase_M48"/>
</dbReference>
<evidence type="ECO:0000313" key="10">
    <source>
        <dbReference type="EMBL" id="OOC09679.1"/>
    </source>
</evidence>
<keyword evidence="11" id="KW-1185">Reference proteome</keyword>
<dbReference type="PANTHER" id="PTHR22726:SF1">
    <property type="entry name" value="METALLOENDOPEPTIDASE OMA1, MITOCHONDRIAL"/>
    <property type="match status" value="1"/>
</dbReference>
<feature type="signal peptide" evidence="8">
    <location>
        <begin position="1"/>
        <end position="24"/>
    </location>
</feature>
<dbReference type="AlphaFoldDB" id="A0A1V2ZX79"/>
<dbReference type="GO" id="GO:0016020">
    <property type="term" value="C:membrane"/>
    <property type="evidence" value="ECO:0007669"/>
    <property type="project" value="TreeGrafter"/>
</dbReference>
<evidence type="ECO:0000256" key="1">
    <source>
        <dbReference type="ARBA" id="ARBA00001947"/>
    </source>
</evidence>
<dbReference type="GO" id="GO:0004222">
    <property type="term" value="F:metalloendopeptidase activity"/>
    <property type="evidence" value="ECO:0007669"/>
    <property type="project" value="InterPro"/>
</dbReference>
<evidence type="ECO:0000256" key="7">
    <source>
        <dbReference type="SAM" id="MobiDB-lite"/>
    </source>
</evidence>
<evidence type="ECO:0000256" key="5">
    <source>
        <dbReference type="ARBA" id="ARBA00022833"/>
    </source>
</evidence>
<dbReference type="STRING" id="252474.B1A74_09800"/>
<comment type="cofactor">
    <cofactor evidence="1">
        <name>Zn(2+)</name>
        <dbReference type="ChEBI" id="CHEBI:29105"/>
    </cofactor>
</comment>
<keyword evidence="5" id="KW-0862">Zinc</keyword>
<name>A0A1V2ZX79_9GAMM</name>
<dbReference type="Pfam" id="PF01435">
    <property type="entry name" value="Peptidase_M48"/>
    <property type="match status" value="1"/>
</dbReference>
<feature type="compositionally biased region" description="Basic and acidic residues" evidence="7">
    <location>
        <begin position="449"/>
        <end position="475"/>
    </location>
</feature>
<dbReference type="Gene3D" id="3.30.2010.10">
    <property type="entry name" value="Metalloproteases ('zincins'), catalytic domain"/>
    <property type="match status" value="1"/>
</dbReference>